<feature type="compositionally biased region" description="Gly residues" evidence="1">
    <location>
        <begin position="226"/>
        <end position="237"/>
    </location>
</feature>
<dbReference type="PANTHER" id="PTHR36897">
    <property type="entry name" value="OS10G0351100-LIKE PROTEIN"/>
    <property type="match status" value="1"/>
</dbReference>
<sequence>MARALGATNSQRCLARPTTKMRNRAVLPISNARQPISTPANEASTSKPCELVTLEEVTWAARRRGLSITVKELGPFYRIVCRDGDSTGRVVGVTSGFTAPLFGIMHCDMLQIFTRGLKGEDGQRLRGGPLGLGLLMGAATFAFGHQRGCRVAEILAINDDDAWHERLVRYYSYFGFRPVGRVGGNGLRDVPHLLVWGGEGTRMDADIQALLRRWSPALRQNSLRTSGGGGGAGGGGEDGGDVERI</sequence>
<dbReference type="EMBL" id="BMAR01000008">
    <property type="protein sequence ID" value="GFR44528.1"/>
    <property type="molecule type" value="Genomic_DNA"/>
</dbReference>
<evidence type="ECO:0000256" key="1">
    <source>
        <dbReference type="SAM" id="MobiDB-lite"/>
    </source>
</evidence>
<evidence type="ECO:0000313" key="3">
    <source>
        <dbReference type="Proteomes" id="UP001054857"/>
    </source>
</evidence>
<feature type="region of interest" description="Disordered" evidence="1">
    <location>
        <begin position="221"/>
        <end position="245"/>
    </location>
</feature>
<comment type="caution">
    <text evidence="2">The sequence shown here is derived from an EMBL/GenBank/DDBJ whole genome shotgun (WGS) entry which is preliminary data.</text>
</comment>
<accession>A0AAD3DPV2</accession>
<gene>
    <name evidence="2" type="ORF">Agub_g5798</name>
</gene>
<dbReference type="AlphaFoldDB" id="A0AAD3DPV2"/>
<dbReference type="PANTHER" id="PTHR36897:SF2">
    <property type="entry name" value="OS10G0350800 PROTEIN"/>
    <property type="match status" value="1"/>
</dbReference>
<name>A0AAD3DPV2_9CHLO</name>
<protein>
    <submittedName>
        <fullName evidence="2">Uncharacterized protein</fullName>
    </submittedName>
</protein>
<dbReference type="Proteomes" id="UP001054857">
    <property type="component" value="Unassembled WGS sequence"/>
</dbReference>
<proteinExistence type="predicted"/>
<reference evidence="2 3" key="1">
    <citation type="journal article" date="2021" name="Sci. Rep.">
        <title>Genome sequencing of the multicellular alga Astrephomene provides insights into convergent evolution of germ-soma differentiation.</title>
        <authorList>
            <person name="Yamashita S."/>
            <person name="Yamamoto K."/>
            <person name="Matsuzaki R."/>
            <person name="Suzuki S."/>
            <person name="Yamaguchi H."/>
            <person name="Hirooka S."/>
            <person name="Minakuchi Y."/>
            <person name="Miyagishima S."/>
            <person name="Kawachi M."/>
            <person name="Toyoda A."/>
            <person name="Nozaki H."/>
        </authorList>
    </citation>
    <scope>NUCLEOTIDE SEQUENCE [LARGE SCALE GENOMIC DNA]</scope>
    <source>
        <strain evidence="2 3">NIES-4017</strain>
    </source>
</reference>
<organism evidence="2 3">
    <name type="scientific">Astrephomene gubernaculifera</name>
    <dbReference type="NCBI Taxonomy" id="47775"/>
    <lineage>
        <taxon>Eukaryota</taxon>
        <taxon>Viridiplantae</taxon>
        <taxon>Chlorophyta</taxon>
        <taxon>core chlorophytes</taxon>
        <taxon>Chlorophyceae</taxon>
        <taxon>CS clade</taxon>
        <taxon>Chlamydomonadales</taxon>
        <taxon>Astrephomenaceae</taxon>
        <taxon>Astrephomene</taxon>
    </lineage>
</organism>
<keyword evidence="3" id="KW-1185">Reference proteome</keyword>
<evidence type="ECO:0000313" key="2">
    <source>
        <dbReference type="EMBL" id="GFR44528.1"/>
    </source>
</evidence>